<dbReference type="EMBL" id="FOFG01000014">
    <property type="protein sequence ID" value="SER28067.1"/>
    <property type="molecule type" value="Genomic_DNA"/>
</dbReference>
<proteinExistence type="predicted"/>
<dbReference type="STRING" id="1855383.SAMN05216548_11483"/>
<name>A0A1H9MX15_9HYPH</name>
<organism evidence="1 2">
    <name type="scientific">Faunimonas pinastri</name>
    <dbReference type="NCBI Taxonomy" id="1855383"/>
    <lineage>
        <taxon>Bacteria</taxon>
        <taxon>Pseudomonadati</taxon>
        <taxon>Pseudomonadota</taxon>
        <taxon>Alphaproteobacteria</taxon>
        <taxon>Hyphomicrobiales</taxon>
        <taxon>Afifellaceae</taxon>
        <taxon>Faunimonas</taxon>
    </lineage>
</organism>
<protein>
    <submittedName>
        <fullName evidence="1">Uncharacterized protein</fullName>
    </submittedName>
</protein>
<keyword evidence="2" id="KW-1185">Reference proteome</keyword>
<reference evidence="1 2" key="1">
    <citation type="submission" date="2016-10" db="EMBL/GenBank/DDBJ databases">
        <authorList>
            <person name="de Groot N.N."/>
        </authorList>
    </citation>
    <scope>NUCLEOTIDE SEQUENCE [LARGE SCALE GENOMIC DNA]</scope>
    <source>
        <strain evidence="1 2">A52C2</strain>
    </source>
</reference>
<accession>A0A1H9MX15</accession>
<dbReference type="Proteomes" id="UP000199647">
    <property type="component" value="Unassembled WGS sequence"/>
</dbReference>
<evidence type="ECO:0000313" key="2">
    <source>
        <dbReference type="Proteomes" id="UP000199647"/>
    </source>
</evidence>
<dbReference type="AlphaFoldDB" id="A0A1H9MX15"/>
<dbReference type="RefSeq" id="WP_177176905.1">
    <property type="nucleotide sequence ID" value="NZ_FOFG01000014.1"/>
</dbReference>
<gene>
    <name evidence="1" type="ORF">SAMN05216548_11483</name>
</gene>
<sequence>MAEMSFPVSVLDFTQSTTVEPGFYYTFAEEELLEGNPAPPMVGPFPTNEAAIEAASAFLVETFIAKAGEFGHEITDDDVTVTHIKDDKHE</sequence>
<evidence type="ECO:0000313" key="1">
    <source>
        <dbReference type="EMBL" id="SER28067.1"/>
    </source>
</evidence>